<dbReference type="Proteomes" id="UP000662747">
    <property type="component" value="Chromosome"/>
</dbReference>
<reference evidence="2 3" key="1">
    <citation type="submission" date="2021-02" db="EMBL/GenBank/DDBJ databases">
        <title>De Novo genome assembly of isolated myxobacteria.</title>
        <authorList>
            <person name="Stevens D.C."/>
        </authorList>
    </citation>
    <scope>NUCLEOTIDE SEQUENCE [LARGE SCALE GENOMIC DNA]</scope>
    <source>
        <strain evidence="3">SCPEA02</strain>
    </source>
</reference>
<keyword evidence="3" id="KW-1185">Reference proteome</keyword>
<sequence>MAPPVTNRPTAAPSTTRTSNTQASAAEKTQAWQGVLDAAVNRLNAPDIVGSLSYLGEGRIDKMKDQVKEEMEAFISANPNATPDEIKEKADEVTSKHQTNGVLEKMRDDNFFKKLMDRRKELLKDMWG</sequence>
<evidence type="ECO:0000313" key="2">
    <source>
        <dbReference type="EMBL" id="QSQ18667.1"/>
    </source>
</evidence>
<feature type="region of interest" description="Disordered" evidence="1">
    <location>
        <begin position="76"/>
        <end position="99"/>
    </location>
</feature>
<dbReference type="RefSeq" id="WP_206720257.1">
    <property type="nucleotide sequence ID" value="NZ_CP071090.1"/>
</dbReference>
<name>A0ABX7NMB0_9BACT</name>
<organism evidence="2 3">
    <name type="scientific">Pyxidicoccus parkwayensis</name>
    <dbReference type="NCBI Taxonomy" id="2813578"/>
    <lineage>
        <taxon>Bacteria</taxon>
        <taxon>Pseudomonadati</taxon>
        <taxon>Myxococcota</taxon>
        <taxon>Myxococcia</taxon>
        <taxon>Myxococcales</taxon>
        <taxon>Cystobacterineae</taxon>
        <taxon>Myxococcaceae</taxon>
        <taxon>Pyxidicoccus</taxon>
    </lineage>
</organism>
<evidence type="ECO:0000313" key="3">
    <source>
        <dbReference type="Proteomes" id="UP000662747"/>
    </source>
</evidence>
<feature type="compositionally biased region" description="Basic and acidic residues" evidence="1">
    <location>
        <begin position="84"/>
        <end position="95"/>
    </location>
</feature>
<gene>
    <name evidence="2" type="ORF">JY651_25215</name>
</gene>
<feature type="compositionally biased region" description="Polar residues" evidence="1">
    <location>
        <begin position="7"/>
        <end position="24"/>
    </location>
</feature>
<protein>
    <submittedName>
        <fullName evidence="2">Uncharacterized protein</fullName>
    </submittedName>
</protein>
<feature type="region of interest" description="Disordered" evidence="1">
    <location>
        <begin position="1"/>
        <end position="28"/>
    </location>
</feature>
<accession>A0ABX7NMB0</accession>
<dbReference type="EMBL" id="CP071090">
    <property type="protein sequence ID" value="QSQ18667.1"/>
    <property type="molecule type" value="Genomic_DNA"/>
</dbReference>
<proteinExistence type="predicted"/>
<evidence type="ECO:0000256" key="1">
    <source>
        <dbReference type="SAM" id="MobiDB-lite"/>
    </source>
</evidence>